<dbReference type="InterPro" id="IPR011013">
    <property type="entry name" value="Gal_mutarotase_sf_dom"/>
</dbReference>
<dbReference type="Proteomes" id="UP001642360">
    <property type="component" value="Unassembled WGS sequence"/>
</dbReference>
<dbReference type="Gene3D" id="2.70.98.10">
    <property type="match status" value="1"/>
</dbReference>
<gene>
    <name evidence="1" type="ORF">ILEXP_LOCUS20389</name>
</gene>
<dbReference type="AlphaFoldDB" id="A0ABC8S4V5"/>
<dbReference type="InterPro" id="IPR014718">
    <property type="entry name" value="GH-type_carb-bd"/>
</dbReference>
<keyword evidence="2" id="KW-1185">Reference proteome</keyword>
<dbReference type="PANTHER" id="PTHR10091">
    <property type="entry name" value="ALDOSE-1-EPIMERASE"/>
    <property type="match status" value="1"/>
</dbReference>
<name>A0ABC8S4V5_9AQUA</name>
<dbReference type="SUPFAM" id="SSF74650">
    <property type="entry name" value="Galactose mutarotase-like"/>
    <property type="match status" value="1"/>
</dbReference>
<feature type="non-terminal residue" evidence="1">
    <location>
        <position position="1"/>
    </location>
</feature>
<dbReference type="InterPro" id="IPR008183">
    <property type="entry name" value="Aldose_1/G6P_1-epimerase"/>
</dbReference>
<dbReference type="Pfam" id="PF01263">
    <property type="entry name" value="Aldose_epim"/>
    <property type="match status" value="1"/>
</dbReference>
<dbReference type="EMBL" id="CAUOFW020002235">
    <property type="protein sequence ID" value="CAK9152180.1"/>
    <property type="molecule type" value="Genomic_DNA"/>
</dbReference>
<accession>A0ABC8S4V5</accession>
<proteinExistence type="predicted"/>
<sequence>FAAVKHLATAHTPSLPRKGLQASKITPVIKGIPTGEIASVKGTPFDFLKPQSIDSKIKDLPNGYDINYVIDGDNKKKKIKSVAVVHDKKSGIVMKLSSNVPGGAILYR</sequence>
<reference evidence="1 2" key="1">
    <citation type="submission" date="2024-02" db="EMBL/GenBank/DDBJ databases">
        <authorList>
            <person name="Vignale AGUSTIN F."/>
            <person name="Sosa J E."/>
            <person name="Modenutti C."/>
        </authorList>
    </citation>
    <scope>NUCLEOTIDE SEQUENCE [LARGE SCALE GENOMIC DNA]</scope>
</reference>
<organism evidence="1 2">
    <name type="scientific">Ilex paraguariensis</name>
    <name type="common">yerba mate</name>
    <dbReference type="NCBI Taxonomy" id="185542"/>
    <lineage>
        <taxon>Eukaryota</taxon>
        <taxon>Viridiplantae</taxon>
        <taxon>Streptophyta</taxon>
        <taxon>Embryophyta</taxon>
        <taxon>Tracheophyta</taxon>
        <taxon>Spermatophyta</taxon>
        <taxon>Magnoliopsida</taxon>
        <taxon>eudicotyledons</taxon>
        <taxon>Gunneridae</taxon>
        <taxon>Pentapetalae</taxon>
        <taxon>asterids</taxon>
        <taxon>campanulids</taxon>
        <taxon>Aquifoliales</taxon>
        <taxon>Aquifoliaceae</taxon>
        <taxon>Ilex</taxon>
    </lineage>
</organism>
<evidence type="ECO:0000313" key="1">
    <source>
        <dbReference type="EMBL" id="CAK9152180.1"/>
    </source>
</evidence>
<evidence type="ECO:0000313" key="2">
    <source>
        <dbReference type="Proteomes" id="UP001642360"/>
    </source>
</evidence>
<protein>
    <submittedName>
        <fullName evidence="1">Uncharacterized protein</fullName>
    </submittedName>
</protein>
<comment type="caution">
    <text evidence="1">The sequence shown here is derived from an EMBL/GenBank/DDBJ whole genome shotgun (WGS) entry which is preliminary data.</text>
</comment>
<dbReference type="PANTHER" id="PTHR10091:SF0">
    <property type="entry name" value="GALACTOSE MUTAROTASE"/>
    <property type="match status" value="1"/>
</dbReference>